<protein>
    <recommendedName>
        <fullName evidence="3 10">DNA-directed RNA polymerase subunit omega</fullName>
        <shortName evidence="10">RNAP omega subunit</shortName>
        <ecNumber evidence="2 10">2.7.7.6</ecNumber>
    </recommendedName>
    <alternativeName>
        <fullName evidence="10">RNA polymerase omega subunit</fullName>
    </alternativeName>
    <alternativeName>
        <fullName evidence="8 10">Transcriptase subunit omega</fullName>
    </alternativeName>
</protein>
<dbReference type="InterPro" id="IPR006110">
    <property type="entry name" value="Pol_omega/Rpo6/RPB6"/>
</dbReference>
<dbReference type="EC" id="2.7.7.6" evidence="2 10"/>
<reference evidence="11 12" key="1">
    <citation type="submission" date="2016-10" db="EMBL/GenBank/DDBJ databases">
        <authorList>
            <person name="de Groot N.N."/>
        </authorList>
    </citation>
    <scope>NUCLEOTIDE SEQUENCE [LARGE SCALE GENOMIC DNA]</scope>
    <source>
        <strain evidence="11 12">CGMCC 1.6762</strain>
    </source>
</reference>
<dbReference type="GO" id="GO:0003677">
    <property type="term" value="F:DNA binding"/>
    <property type="evidence" value="ECO:0007669"/>
    <property type="project" value="UniProtKB-UniRule"/>
</dbReference>
<dbReference type="SMART" id="SM01409">
    <property type="entry name" value="RNA_pol_Rpb6"/>
    <property type="match status" value="1"/>
</dbReference>
<comment type="catalytic activity">
    <reaction evidence="9 10">
        <text>RNA(n) + a ribonucleoside 5'-triphosphate = RNA(n+1) + diphosphate</text>
        <dbReference type="Rhea" id="RHEA:21248"/>
        <dbReference type="Rhea" id="RHEA-COMP:14527"/>
        <dbReference type="Rhea" id="RHEA-COMP:17342"/>
        <dbReference type="ChEBI" id="CHEBI:33019"/>
        <dbReference type="ChEBI" id="CHEBI:61557"/>
        <dbReference type="ChEBI" id="CHEBI:140395"/>
        <dbReference type="EC" id="2.7.7.6"/>
    </reaction>
</comment>
<dbReference type="InterPro" id="IPR003716">
    <property type="entry name" value="DNA-dir_RNA_pol_omega"/>
</dbReference>
<dbReference type="NCBIfam" id="TIGR00690">
    <property type="entry name" value="rpoZ"/>
    <property type="match status" value="1"/>
</dbReference>
<accession>A0A1G7C8A1</accession>
<organism evidence="11 12">
    <name type="scientific">Bhargavaea beijingensis</name>
    <dbReference type="NCBI Taxonomy" id="426756"/>
    <lineage>
        <taxon>Bacteria</taxon>
        <taxon>Bacillati</taxon>
        <taxon>Bacillota</taxon>
        <taxon>Bacilli</taxon>
        <taxon>Bacillales</taxon>
        <taxon>Caryophanaceae</taxon>
        <taxon>Bhargavaea</taxon>
    </lineage>
</organism>
<dbReference type="GO" id="GO:0003899">
    <property type="term" value="F:DNA-directed RNA polymerase activity"/>
    <property type="evidence" value="ECO:0007669"/>
    <property type="project" value="UniProtKB-UniRule"/>
</dbReference>
<dbReference type="GO" id="GO:0006351">
    <property type="term" value="P:DNA-templated transcription"/>
    <property type="evidence" value="ECO:0007669"/>
    <property type="project" value="UniProtKB-UniRule"/>
</dbReference>
<dbReference type="STRING" id="426756.SAMN04488126_10782"/>
<evidence type="ECO:0000256" key="4">
    <source>
        <dbReference type="ARBA" id="ARBA00022478"/>
    </source>
</evidence>
<evidence type="ECO:0000313" key="12">
    <source>
        <dbReference type="Proteomes" id="UP000198823"/>
    </source>
</evidence>
<dbReference type="Gene3D" id="3.90.940.10">
    <property type="match status" value="1"/>
</dbReference>
<keyword evidence="5 10" id="KW-0808">Transferase</keyword>
<comment type="subunit">
    <text evidence="10">The RNAP catalytic core consists of 2 alpha, 1 beta, 1 beta' and 1 omega subunit. When a sigma factor is associated with the core the holoenzyme is formed, which can initiate transcription.</text>
</comment>
<evidence type="ECO:0000256" key="1">
    <source>
        <dbReference type="ARBA" id="ARBA00006711"/>
    </source>
</evidence>
<evidence type="ECO:0000256" key="5">
    <source>
        <dbReference type="ARBA" id="ARBA00022679"/>
    </source>
</evidence>
<dbReference type="GO" id="GO:0000428">
    <property type="term" value="C:DNA-directed RNA polymerase complex"/>
    <property type="evidence" value="ECO:0007669"/>
    <property type="project" value="UniProtKB-KW"/>
</dbReference>
<gene>
    <name evidence="10" type="primary">rpoZ</name>
    <name evidence="11" type="ORF">SAMN04488126_10782</name>
</gene>
<dbReference type="SUPFAM" id="SSF63562">
    <property type="entry name" value="RPB6/omega subunit-like"/>
    <property type="match status" value="1"/>
</dbReference>
<evidence type="ECO:0000256" key="9">
    <source>
        <dbReference type="ARBA" id="ARBA00048552"/>
    </source>
</evidence>
<evidence type="ECO:0000256" key="7">
    <source>
        <dbReference type="ARBA" id="ARBA00023163"/>
    </source>
</evidence>
<evidence type="ECO:0000256" key="3">
    <source>
        <dbReference type="ARBA" id="ARBA00013725"/>
    </source>
</evidence>
<keyword evidence="7 10" id="KW-0804">Transcription</keyword>
<dbReference type="InterPro" id="IPR036161">
    <property type="entry name" value="RPB6/omega-like_sf"/>
</dbReference>
<comment type="function">
    <text evidence="10">Promotes RNA polymerase assembly. Latches the N- and C-terminal regions of the beta' subunit thereby facilitating its interaction with the beta and alpha subunits.</text>
</comment>
<dbReference type="Proteomes" id="UP000198823">
    <property type="component" value="Unassembled WGS sequence"/>
</dbReference>
<evidence type="ECO:0000313" key="11">
    <source>
        <dbReference type="EMBL" id="SDE35561.1"/>
    </source>
</evidence>
<evidence type="ECO:0000256" key="2">
    <source>
        <dbReference type="ARBA" id="ARBA00012418"/>
    </source>
</evidence>
<keyword evidence="6 10" id="KW-0548">Nucleotidyltransferase</keyword>
<evidence type="ECO:0000256" key="8">
    <source>
        <dbReference type="ARBA" id="ARBA00029924"/>
    </source>
</evidence>
<dbReference type="AlphaFoldDB" id="A0A1G7C8A1"/>
<comment type="similarity">
    <text evidence="1 10">Belongs to the RNA polymerase subunit omega family.</text>
</comment>
<dbReference type="PANTHER" id="PTHR34476:SF1">
    <property type="entry name" value="DNA-DIRECTED RNA POLYMERASE SUBUNIT OMEGA"/>
    <property type="match status" value="1"/>
</dbReference>
<evidence type="ECO:0000256" key="6">
    <source>
        <dbReference type="ARBA" id="ARBA00022695"/>
    </source>
</evidence>
<dbReference type="Pfam" id="PF01192">
    <property type="entry name" value="RNA_pol_Rpb6"/>
    <property type="match status" value="1"/>
</dbReference>
<dbReference type="HAMAP" id="MF_00366">
    <property type="entry name" value="RNApol_bact_RpoZ"/>
    <property type="match status" value="1"/>
</dbReference>
<name>A0A1G7C8A1_9BACL</name>
<keyword evidence="4 10" id="KW-0240">DNA-directed RNA polymerase</keyword>
<evidence type="ECO:0000256" key="10">
    <source>
        <dbReference type="HAMAP-Rule" id="MF_00366"/>
    </source>
</evidence>
<sequence length="75" mass="8529">MMLYPSIDSLKKQIDSKYTLVSLAAKRAREIQAKDNLLLEKYDAEKFVGMALEEVAEGVLEKQASDANIQYEDEM</sequence>
<proteinExistence type="inferred from homology"/>
<dbReference type="EMBL" id="FNAR01000007">
    <property type="protein sequence ID" value="SDE35561.1"/>
    <property type="molecule type" value="Genomic_DNA"/>
</dbReference>
<dbReference type="PANTHER" id="PTHR34476">
    <property type="entry name" value="DNA-DIRECTED RNA POLYMERASE SUBUNIT OMEGA"/>
    <property type="match status" value="1"/>
</dbReference>